<accession>A0A8J7U5N1</accession>
<evidence type="ECO:0000313" key="3">
    <source>
        <dbReference type="Proteomes" id="UP000664417"/>
    </source>
</evidence>
<feature type="region of interest" description="Disordered" evidence="1">
    <location>
        <begin position="83"/>
        <end position="105"/>
    </location>
</feature>
<evidence type="ECO:0000256" key="1">
    <source>
        <dbReference type="SAM" id="MobiDB-lite"/>
    </source>
</evidence>
<gene>
    <name evidence="2" type="ORF">J3U88_25630</name>
</gene>
<dbReference type="EMBL" id="JAFREP010000028">
    <property type="protein sequence ID" value="MBO1321887.1"/>
    <property type="molecule type" value="Genomic_DNA"/>
</dbReference>
<comment type="caution">
    <text evidence="2">The sequence shown here is derived from an EMBL/GenBank/DDBJ whole genome shotgun (WGS) entry which is preliminary data.</text>
</comment>
<feature type="region of interest" description="Disordered" evidence="1">
    <location>
        <begin position="39"/>
        <end position="70"/>
    </location>
</feature>
<protein>
    <submittedName>
        <fullName evidence="2">Uncharacterized protein</fullName>
    </submittedName>
</protein>
<name>A0A8J7U5N1_9BACT</name>
<proteinExistence type="predicted"/>
<keyword evidence="3" id="KW-1185">Reference proteome</keyword>
<reference evidence="2" key="1">
    <citation type="submission" date="2021-03" db="EMBL/GenBank/DDBJ databases">
        <authorList>
            <person name="Wang G."/>
        </authorList>
    </citation>
    <scope>NUCLEOTIDE SEQUENCE</scope>
    <source>
        <strain evidence="2">KCTC 12899</strain>
    </source>
</reference>
<dbReference type="AlphaFoldDB" id="A0A8J7U5N1"/>
<organism evidence="2 3">
    <name type="scientific">Acanthopleuribacter pedis</name>
    <dbReference type="NCBI Taxonomy" id="442870"/>
    <lineage>
        <taxon>Bacteria</taxon>
        <taxon>Pseudomonadati</taxon>
        <taxon>Acidobacteriota</taxon>
        <taxon>Holophagae</taxon>
        <taxon>Acanthopleuribacterales</taxon>
        <taxon>Acanthopleuribacteraceae</taxon>
        <taxon>Acanthopleuribacter</taxon>
    </lineage>
</organism>
<sequence length="133" mass="15218">MGFWFDQGDISYSRQQDKNPGKNRIEILIHMVKMPHRNQRLGANHFTRNTVSDEGKSGNSAGRQKTKNAAYLQSPGLFLWMREETRLNRRRGRPEEGSASPPLGLNHSSINRPAVFCAIFTNCDPTYPIFARR</sequence>
<dbReference type="Proteomes" id="UP000664417">
    <property type="component" value="Unassembled WGS sequence"/>
</dbReference>
<evidence type="ECO:0000313" key="2">
    <source>
        <dbReference type="EMBL" id="MBO1321887.1"/>
    </source>
</evidence>